<evidence type="ECO:0000313" key="7">
    <source>
        <dbReference type="Proteomes" id="UP000663870"/>
    </source>
</evidence>
<evidence type="ECO:0008006" key="8">
    <source>
        <dbReference type="Google" id="ProtNLM"/>
    </source>
</evidence>
<dbReference type="AlphaFoldDB" id="A0A814VND1"/>
<evidence type="ECO:0000313" key="5">
    <source>
        <dbReference type="EMBL" id="CAF1503344.1"/>
    </source>
</evidence>
<dbReference type="SUPFAM" id="SSF52540">
    <property type="entry name" value="P-loop containing nucleoside triphosphate hydrolases"/>
    <property type="match status" value="1"/>
</dbReference>
<dbReference type="InterPro" id="IPR039177">
    <property type="entry name" value="SMG9"/>
</dbReference>
<feature type="compositionally biased region" description="Low complexity" evidence="3">
    <location>
        <begin position="25"/>
        <end position="37"/>
    </location>
</feature>
<dbReference type="GO" id="GO:0000184">
    <property type="term" value="P:nuclear-transcribed mRNA catabolic process, nonsense-mediated decay"/>
    <property type="evidence" value="ECO:0007669"/>
    <property type="project" value="UniProtKB-KW"/>
</dbReference>
<evidence type="ECO:0000256" key="3">
    <source>
        <dbReference type="SAM" id="MobiDB-lite"/>
    </source>
</evidence>
<feature type="compositionally biased region" description="Polar residues" evidence="3">
    <location>
        <begin position="1"/>
        <end position="24"/>
    </location>
</feature>
<dbReference type="PANTHER" id="PTHR14270">
    <property type="entry name" value="NONSENSE-MEDIATED MRNA DECAY FACTOR SMG9"/>
    <property type="match status" value="1"/>
</dbReference>
<comment type="caution">
    <text evidence="4">The sequence shown here is derived from an EMBL/GenBank/DDBJ whole genome shotgun (WGS) entry which is preliminary data.</text>
</comment>
<dbReference type="Proteomes" id="UP000663870">
    <property type="component" value="Unassembled WGS sequence"/>
</dbReference>
<protein>
    <recommendedName>
        <fullName evidence="8">Protein SMG9</fullName>
    </recommendedName>
</protein>
<dbReference type="PANTHER" id="PTHR14270:SF0">
    <property type="entry name" value="NONSENSE-MEDIATED MRNA DECAY FACTOR SMG9"/>
    <property type="match status" value="1"/>
</dbReference>
<evidence type="ECO:0000313" key="6">
    <source>
        <dbReference type="Proteomes" id="UP000663854"/>
    </source>
</evidence>
<dbReference type="Proteomes" id="UP000663854">
    <property type="component" value="Unassembled WGS sequence"/>
</dbReference>
<keyword evidence="2" id="KW-0866">Nonsense-mediated mRNA decay</keyword>
<comment type="similarity">
    <text evidence="1">Belongs to the SMG9 family.</text>
</comment>
<gene>
    <name evidence="5" type="ORF">JXQ802_LOCUS40556</name>
    <name evidence="4" type="ORF">PYM288_LOCUS24292</name>
</gene>
<accession>A0A814VND1</accession>
<evidence type="ECO:0000256" key="2">
    <source>
        <dbReference type="ARBA" id="ARBA00023161"/>
    </source>
</evidence>
<proteinExistence type="inferred from homology"/>
<sequence>MNQQYQQRQNGFTARQKYNTKNNDNNGQQRHNYQQQQSTPKQEFKPVAILKRGDPSGTTIINKDDNQSKENIQQQQQQIKSTSYKQVVVQQSPVPIILSSAKAPVNVSPPVPSPSTPISTPAVSSSIPTTTIPSVNIPSNLSTPPIVHRSNGPINLTRTTSTISTPLLTQLQHEQHIQSINTRLLSSSMTMKTSLKLIDDTLTWCENGQLNNYLQDSDGFVVIGAIGREKVGKSTLLSLLGGNQFIDEDRLMIFPAASSNSHKITHGIDIYITNEQTILLDTQPLLSSQLHQQQILQSANDYSRSQQQQQQQTISTPHFWQQQIDPRAMFVDNILELQTLEIIAFILSVCHIVLIVEDQFSDPYLYRLLQLADILRPILKRNTNEIIKPHSPHIVFILNKCNNYISPQERLLIKRSLVQMMMDTQFRIYSSLKQTNKIKIQTNLKHIVTDLKQQELNENLLIKLLQQTKLIDDDNNNNNHEEYDETNKEIDLTNDNDQDLDDKQINYDYVNTIFIPRRDFRDSHSSHWQSRFLGFSNADSIVRQLRQQLLAIDRPHIEQCQTQRAWLTHASRIWDLITKSSQWADFSRLLT</sequence>
<reference evidence="4" key="1">
    <citation type="submission" date="2021-02" db="EMBL/GenBank/DDBJ databases">
        <authorList>
            <person name="Nowell W R."/>
        </authorList>
    </citation>
    <scope>NUCLEOTIDE SEQUENCE</scope>
</reference>
<name>A0A814VND1_9BILA</name>
<feature type="region of interest" description="Disordered" evidence="3">
    <location>
        <begin position="1"/>
        <end position="78"/>
    </location>
</feature>
<evidence type="ECO:0000313" key="4">
    <source>
        <dbReference type="EMBL" id="CAF1190050.1"/>
    </source>
</evidence>
<keyword evidence="7" id="KW-1185">Reference proteome</keyword>
<organism evidence="4 6">
    <name type="scientific">Rotaria sordida</name>
    <dbReference type="NCBI Taxonomy" id="392033"/>
    <lineage>
        <taxon>Eukaryota</taxon>
        <taxon>Metazoa</taxon>
        <taxon>Spiralia</taxon>
        <taxon>Gnathifera</taxon>
        <taxon>Rotifera</taxon>
        <taxon>Eurotatoria</taxon>
        <taxon>Bdelloidea</taxon>
        <taxon>Philodinida</taxon>
        <taxon>Philodinidae</taxon>
        <taxon>Rotaria</taxon>
    </lineage>
</organism>
<dbReference type="EMBL" id="CAJNOH010001206">
    <property type="protein sequence ID" value="CAF1190050.1"/>
    <property type="molecule type" value="Genomic_DNA"/>
</dbReference>
<evidence type="ECO:0000256" key="1">
    <source>
        <dbReference type="ARBA" id="ARBA00007712"/>
    </source>
</evidence>
<dbReference type="InterPro" id="IPR027417">
    <property type="entry name" value="P-loop_NTPase"/>
</dbReference>
<dbReference type="EMBL" id="CAJNOL010002468">
    <property type="protein sequence ID" value="CAF1503344.1"/>
    <property type="molecule type" value="Genomic_DNA"/>
</dbReference>
<dbReference type="Gene3D" id="3.40.50.300">
    <property type="entry name" value="P-loop containing nucleotide triphosphate hydrolases"/>
    <property type="match status" value="1"/>
</dbReference>